<gene>
    <name evidence="1" type="ORF">CIPAW_11G198700</name>
</gene>
<sequence>MKPVTENCSHRLRVMESSLISHEHQHPLPKTADPEVQISGNFALVKEHLVGTH</sequence>
<organism evidence="1 2">
    <name type="scientific">Carya illinoinensis</name>
    <name type="common">Pecan</name>
    <dbReference type="NCBI Taxonomy" id="32201"/>
    <lineage>
        <taxon>Eukaryota</taxon>
        <taxon>Viridiplantae</taxon>
        <taxon>Streptophyta</taxon>
        <taxon>Embryophyta</taxon>
        <taxon>Tracheophyta</taxon>
        <taxon>Spermatophyta</taxon>
        <taxon>Magnoliopsida</taxon>
        <taxon>eudicotyledons</taxon>
        <taxon>Gunneridae</taxon>
        <taxon>Pentapetalae</taxon>
        <taxon>rosids</taxon>
        <taxon>fabids</taxon>
        <taxon>Fagales</taxon>
        <taxon>Juglandaceae</taxon>
        <taxon>Carya</taxon>
    </lineage>
</organism>
<protein>
    <submittedName>
        <fullName evidence="1">Uncharacterized protein</fullName>
    </submittedName>
</protein>
<proteinExistence type="predicted"/>
<dbReference type="EMBL" id="CM031819">
    <property type="protein sequence ID" value="KAG6637727.1"/>
    <property type="molecule type" value="Genomic_DNA"/>
</dbReference>
<dbReference type="Proteomes" id="UP000811609">
    <property type="component" value="Chromosome 11"/>
</dbReference>
<evidence type="ECO:0000313" key="1">
    <source>
        <dbReference type="EMBL" id="KAG6637727.1"/>
    </source>
</evidence>
<name>A0A8T1P9S5_CARIL</name>
<reference evidence="1" key="1">
    <citation type="submission" date="2020-12" db="EMBL/GenBank/DDBJ databases">
        <title>WGS assembly of Carya illinoinensis cv. Pawnee.</title>
        <authorList>
            <person name="Platts A."/>
            <person name="Shu S."/>
            <person name="Wright S."/>
            <person name="Barry K."/>
            <person name="Edger P."/>
            <person name="Pires J.C."/>
            <person name="Schmutz J."/>
        </authorList>
    </citation>
    <scope>NUCLEOTIDE SEQUENCE</scope>
    <source>
        <tissue evidence="1">Leaf</tissue>
    </source>
</reference>
<comment type="caution">
    <text evidence="1">The sequence shown here is derived from an EMBL/GenBank/DDBJ whole genome shotgun (WGS) entry which is preliminary data.</text>
</comment>
<evidence type="ECO:0000313" key="2">
    <source>
        <dbReference type="Proteomes" id="UP000811609"/>
    </source>
</evidence>
<keyword evidence="2" id="KW-1185">Reference proteome</keyword>
<dbReference type="AlphaFoldDB" id="A0A8T1P9S5"/>
<accession>A0A8T1P9S5</accession>